<dbReference type="RefSeq" id="WP_229572075.1">
    <property type="nucleotide sequence ID" value="NZ_AP025226.1"/>
</dbReference>
<dbReference type="Proteomes" id="UP001319921">
    <property type="component" value="Chromosome"/>
</dbReference>
<protein>
    <submittedName>
        <fullName evidence="1">Uncharacterized protein</fullName>
    </submittedName>
</protein>
<gene>
    <name evidence="1" type="ORF">SACC_11630</name>
</gene>
<reference evidence="1 2" key="1">
    <citation type="journal article" date="2022" name="Microbiol. Resour. Announc.">
        <title>Complete Genome Sequence of the Hyperthermophilic and Acidophilic Archaeon Saccharolobus caldissimus Strain HS-3T.</title>
        <authorList>
            <person name="Sakai H.D."/>
            <person name="Kurosawa N."/>
        </authorList>
    </citation>
    <scope>NUCLEOTIDE SEQUENCE [LARGE SCALE GENOMIC DNA]</scope>
    <source>
        <strain evidence="1 2">JCM32116</strain>
    </source>
</reference>
<dbReference type="AlphaFoldDB" id="A0AAQ4CQR5"/>
<organism evidence="1 2">
    <name type="scientific">Saccharolobus caldissimus</name>
    <dbReference type="NCBI Taxonomy" id="1702097"/>
    <lineage>
        <taxon>Archaea</taxon>
        <taxon>Thermoproteota</taxon>
        <taxon>Thermoprotei</taxon>
        <taxon>Sulfolobales</taxon>
        <taxon>Sulfolobaceae</taxon>
        <taxon>Saccharolobus</taxon>
    </lineage>
</organism>
<proteinExistence type="predicted"/>
<accession>A0AAQ4CQR5</accession>
<dbReference type="EMBL" id="AP025226">
    <property type="protein sequence ID" value="BDB98146.1"/>
    <property type="molecule type" value="Genomic_DNA"/>
</dbReference>
<dbReference type="GeneID" id="68865904"/>
<dbReference type="KEGG" id="scas:SACC_11630"/>
<sequence length="193" mass="22720">MSSSLYDLLIFFTIPRRVHDIRRNFRRKIDNILNFLLSANVIEKKGKYYVLNKSFPLILSSIKVNDLEKYCQINGQGVVISSRNIDKIQIISRSYSTKISEKDIRCRGSMIDFNIIFERIDKISFNDTLFTSIYLPFPSLELSIIIEGIKRMIVFESNISHIVPFYREKEIEINDNIFKWMMVKPGFYGAILR</sequence>
<name>A0AAQ4CQR5_9CREN</name>
<keyword evidence="2" id="KW-1185">Reference proteome</keyword>
<evidence type="ECO:0000313" key="2">
    <source>
        <dbReference type="Proteomes" id="UP001319921"/>
    </source>
</evidence>
<evidence type="ECO:0000313" key="1">
    <source>
        <dbReference type="EMBL" id="BDB98146.1"/>
    </source>
</evidence>